<evidence type="ECO:0000313" key="1">
    <source>
        <dbReference type="EMBL" id="KAK8060610.1"/>
    </source>
</evidence>
<dbReference type="EMBL" id="JAQQWM010000006">
    <property type="protein sequence ID" value="KAK8060610.1"/>
    <property type="molecule type" value="Genomic_DNA"/>
</dbReference>
<gene>
    <name evidence="1" type="ORF">PG996_010540</name>
</gene>
<comment type="caution">
    <text evidence="1">The sequence shown here is derived from an EMBL/GenBank/DDBJ whole genome shotgun (WGS) entry which is preliminary data.</text>
</comment>
<evidence type="ECO:0000313" key="2">
    <source>
        <dbReference type="Proteomes" id="UP001446871"/>
    </source>
</evidence>
<keyword evidence="2" id="KW-1185">Reference proteome</keyword>
<dbReference type="Proteomes" id="UP001446871">
    <property type="component" value="Unassembled WGS sequence"/>
</dbReference>
<proteinExistence type="predicted"/>
<sequence>MIHYNTPWCEAHPKQREFLHTFNHTAEDQREFLNPVELDDLEGDVEIKRIEIVLLTVALVAGNALTDWFYKGQSDFGHAEWEFVLTPRRAVARKRLFYMGYGIITNNSDFVLQRNIRNALLHFKPARVMVFLDGENSTEVLLGPAPAAEFAGSYVEILGLVPRSWARLLLFYIFI</sequence>
<reference evidence="1 2" key="1">
    <citation type="submission" date="2023-01" db="EMBL/GenBank/DDBJ databases">
        <title>Analysis of 21 Apiospora genomes using comparative genomics revels a genus with tremendous synthesis potential of carbohydrate active enzymes and secondary metabolites.</title>
        <authorList>
            <person name="Sorensen T."/>
        </authorList>
    </citation>
    <scope>NUCLEOTIDE SEQUENCE [LARGE SCALE GENOMIC DNA]</scope>
    <source>
        <strain evidence="1 2">CBS 83171</strain>
    </source>
</reference>
<protein>
    <submittedName>
        <fullName evidence="1">Uncharacterized protein</fullName>
    </submittedName>
</protein>
<organism evidence="1 2">
    <name type="scientific">Apiospora saccharicola</name>
    <dbReference type="NCBI Taxonomy" id="335842"/>
    <lineage>
        <taxon>Eukaryota</taxon>
        <taxon>Fungi</taxon>
        <taxon>Dikarya</taxon>
        <taxon>Ascomycota</taxon>
        <taxon>Pezizomycotina</taxon>
        <taxon>Sordariomycetes</taxon>
        <taxon>Xylariomycetidae</taxon>
        <taxon>Amphisphaeriales</taxon>
        <taxon>Apiosporaceae</taxon>
        <taxon>Apiospora</taxon>
    </lineage>
</organism>
<name>A0ABR1UNV6_9PEZI</name>
<accession>A0ABR1UNV6</accession>